<keyword evidence="1" id="KW-1133">Transmembrane helix</keyword>
<accession>A0A437AHH3</accession>
<evidence type="ECO:0000256" key="1">
    <source>
        <dbReference type="SAM" id="Phobius"/>
    </source>
</evidence>
<reference evidence="2 3" key="1">
    <citation type="submission" date="2018-10" db="EMBL/GenBank/DDBJ databases">
        <title>Draft genome sequence of the microsporidian Tubulinosema ratisbonensis.</title>
        <authorList>
            <person name="Polonais V."/>
            <person name="Peyretaillade E."/>
            <person name="Niehus S."/>
            <person name="Wawrzyniak I."/>
            <person name="Franchet A."/>
            <person name="Gaspin C."/>
            <person name="Reichstadt M."/>
            <person name="Belser C."/>
            <person name="Labadie K."/>
            <person name="Delbac F."/>
            <person name="Ferrandon D."/>
        </authorList>
    </citation>
    <scope>NUCLEOTIDE SEQUENCE [LARGE SCALE GENOMIC DNA]</scope>
    <source>
        <strain evidence="2 3">Franzen</strain>
    </source>
</reference>
<dbReference type="OrthoDB" id="2190373at2759"/>
<sequence>MLHKTIFIISLVFLCALLVLFLFKKLIQKKTSLEDLRNSISECLKIFSYENFIDEKGMPLNFLICRHILSEDQTNLKEMKEIILTSSLRNTSNNIGDILRKLIECVKSEQCNYKGLDITIDLSSFPEYVFNHPILEAFYLTYKLKSEKTRDPCYYLTLPLFDFKTNFKETLKIFKEKNNQTFSLDKDFGDNGIIYPDNFLMVFKNPIILKKIFLKDNKKLIIDDTNTYKLTFIGINLENECKVFKLKEIEEIQDVLNIGFVIFEI</sequence>
<feature type="transmembrane region" description="Helical" evidence="1">
    <location>
        <begin position="6"/>
        <end position="23"/>
    </location>
</feature>
<dbReference type="Proteomes" id="UP000282876">
    <property type="component" value="Unassembled WGS sequence"/>
</dbReference>
<dbReference type="AlphaFoldDB" id="A0A437AHH3"/>
<name>A0A437AHH3_9MICR</name>
<proteinExistence type="predicted"/>
<evidence type="ECO:0000313" key="2">
    <source>
        <dbReference type="EMBL" id="RVD90601.1"/>
    </source>
</evidence>
<keyword evidence="1" id="KW-0472">Membrane</keyword>
<dbReference type="EMBL" id="RCSS01000832">
    <property type="protein sequence ID" value="RVD90601.1"/>
    <property type="molecule type" value="Genomic_DNA"/>
</dbReference>
<keyword evidence="1" id="KW-0812">Transmembrane</keyword>
<evidence type="ECO:0000313" key="3">
    <source>
        <dbReference type="Proteomes" id="UP000282876"/>
    </source>
</evidence>
<protein>
    <submittedName>
        <fullName evidence="2">Uncharacterized protein</fullName>
    </submittedName>
</protein>
<dbReference type="VEuPathDB" id="MicrosporidiaDB:TUBRATIS_29670"/>
<gene>
    <name evidence="2" type="ORF">TUBRATIS_29670</name>
</gene>
<organism evidence="2 3">
    <name type="scientific">Tubulinosema ratisbonensis</name>
    <dbReference type="NCBI Taxonomy" id="291195"/>
    <lineage>
        <taxon>Eukaryota</taxon>
        <taxon>Fungi</taxon>
        <taxon>Fungi incertae sedis</taxon>
        <taxon>Microsporidia</taxon>
        <taxon>Tubulinosematoidea</taxon>
        <taxon>Tubulinosematidae</taxon>
        <taxon>Tubulinosema</taxon>
    </lineage>
</organism>
<comment type="caution">
    <text evidence="2">The sequence shown here is derived from an EMBL/GenBank/DDBJ whole genome shotgun (WGS) entry which is preliminary data.</text>
</comment>
<keyword evidence="3" id="KW-1185">Reference proteome</keyword>